<reference evidence="2" key="1">
    <citation type="journal article" date="2019" name="Int. J. Syst. Evol. Microbiol.">
        <title>The Global Catalogue of Microorganisms (GCM) 10K type strain sequencing project: providing services to taxonomists for standard genome sequencing and annotation.</title>
        <authorList>
            <consortium name="The Broad Institute Genomics Platform"/>
            <consortium name="The Broad Institute Genome Sequencing Center for Infectious Disease"/>
            <person name="Wu L."/>
            <person name="Ma J."/>
        </authorList>
    </citation>
    <scope>NUCLEOTIDE SEQUENCE [LARGE SCALE GENOMIC DNA]</scope>
    <source>
        <strain evidence="2">CGMCC 4.7645</strain>
    </source>
</reference>
<sequence length="41" mass="4568">RVLISDLAGQGAVTIHPTAHAYRHDRPMLERILDGLKHLPV</sequence>
<gene>
    <name evidence="1" type="ORF">ACFSXZ_41240</name>
</gene>
<accession>A0ABW5GCV6</accession>
<keyword evidence="2" id="KW-1185">Reference proteome</keyword>
<dbReference type="EMBL" id="JBHUKR010000045">
    <property type="protein sequence ID" value="MFD2422766.1"/>
    <property type="molecule type" value="Genomic_DNA"/>
</dbReference>
<dbReference type="InterPro" id="IPR007995">
    <property type="entry name" value="DUF742"/>
</dbReference>
<evidence type="ECO:0000313" key="1">
    <source>
        <dbReference type="EMBL" id="MFD2422766.1"/>
    </source>
</evidence>
<feature type="non-terminal residue" evidence="1">
    <location>
        <position position="1"/>
    </location>
</feature>
<protein>
    <submittedName>
        <fullName evidence="1">DUF742 domain-containing protein</fullName>
    </submittedName>
</protein>
<comment type="caution">
    <text evidence="1">The sequence shown here is derived from an EMBL/GenBank/DDBJ whole genome shotgun (WGS) entry which is preliminary data.</text>
</comment>
<organism evidence="1 2">
    <name type="scientific">Amycolatopsis pigmentata</name>
    <dbReference type="NCBI Taxonomy" id="450801"/>
    <lineage>
        <taxon>Bacteria</taxon>
        <taxon>Bacillati</taxon>
        <taxon>Actinomycetota</taxon>
        <taxon>Actinomycetes</taxon>
        <taxon>Pseudonocardiales</taxon>
        <taxon>Pseudonocardiaceae</taxon>
        <taxon>Amycolatopsis</taxon>
    </lineage>
</organism>
<dbReference type="RefSeq" id="WP_378272027.1">
    <property type="nucleotide sequence ID" value="NZ_JBHUKR010000045.1"/>
</dbReference>
<dbReference type="Proteomes" id="UP001597417">
    <property type="component" value="Unassembled WGS sequence"/>
</dbReference>
<name>A0ABW5GCV6_9PSEU</name>
<evidence type="ECO:0000313" key="2">
    <source>
        <dbReference type="Proteomes" id="UP001597417"/>
    </source>
</evidence>
<dbReference type="Pfam" id="PF05331">
    <property type="entry name" value="DUF742"/>
    <property type="match status" value="1"/>
</dbReference>
<proteinExistence type="predicted"/>